<evidence type="ECO:0000313" key="1">
    <source>
        <dbReference type="EMBL" id="KAI0055908.1"/>
    </source>
</evidence>
<reference evidence="1" key="1">
    <citation type="submission" date="2021-03" db="EMBL/GenBank/DDBJ databases">
        <authorList>
            <consortium name="DOE Joint Genome Institute"/>
            <person name="Ahrendt S."/>
            <person name="Looney B.P."/>
            <person name="Miyauchi S."/>
            <person name="Morin E."/>
            <person name="Drula E."/>
            <person name="Courty P.E."/>
            <person name="Chicoki N."/>
            <person name="Fauchery L."/>
            <person name="Kohler A."/>
            <person name="Kuo A."/>
            <person name="Labutti K."/>
            <person name="Pangilinan J."/>
            <person name="Lipzen A."/>
            <person name="Riley R."/>
            <person name="Andreopoulos W."/>
            <person name="He G."/>
            <person name="Johnson J."/>
            <person name="Barry K.W."/>
            <person name="Grigoriev I.V."/>
            <person name="Nagy L."/>
            <person name="Hibbett D."/>
            <person name="Henrissat B."/>
            <person name="Matheny P.B."/>
            <person name="Labbe J."/>
            <person name="Martin F."/>
        </authorList>
    </citation>
    <scope>NUCLEOTIDE SEQUENCE</scope>
    <source>
        <strain evidence="1">HHB10654</strain>
    </source>
</reference>
<keyword evidence="2" id="KW-1185">Reference proteome</keyword>
<sequence>MSRTSHARVFRRVFHCTATMALSTLTSRTSAGSMYLLPESSSCIGVYALPVCILNHPASKYYRTVVITTGHPRHVPFKNPRVSQIETPSLSLPPSPSTQTYLPYFCVDSQSMPPKRKSKSKPCFHQNTLIFAPADWCSRRSADDVSPTEAKKGRTTRSTTKEPRSTASDAAQKSTPSAPPPTKAPVASTRATTASKEVTKSKAPNTAEKVAEATALPSEGPRDSSTVEDASTPAPPETVSDAPDTTASSAPFLPALYTGKFDFFRTDIGDSHADAYLPPAASAPQFAAVYEALRASQEWGGAQGQMALRDGGKAGLFAFSGVCNPVSKEREPLEPIHVAEGKTRAVAFGA</sequence>
<evidence type="ECO:0000313" key="2">
    <source>
        <dbReference type="Proteomes" id="UP000814140"/>
    </source>
</evidence>
<gene>
    <name evidence="1" type="ORF">BV25DRAFT_1720303</name>
</gene>
<name>A0ACB8SI26_9AGAM</name>
<comment type="caution">
    <text evidence="1">The sequence shown here is derived from an EMBL/GenBank/DDBJ whole genome shotgun (WGS) entry which is preliminary data.</text>
</comment>
<protein>
    <submittedName>
        <fullName evidence="1">Uncharacterized protein</fullName>
    </submittedName>
</protein>
<accession>A0ACB8SI26</accession>
<dbReference type="EMBL" id="MU277276">
    <property type="protein sequence ID" value="KAI0055908.1"/>
    <property type="molecule type" value="Genomic_DNA"/>
</dbReference>
<organism evidence="1 2">
    <name type="scientific">Artomyces pyxidatus</name>
    <dbReference type="NCBI Taxonomy" id="48021"/>
    <lineage>
        <taxon>Eukaryota</taxon>
        <taxon>Fungi</taxon>
        <taxon>Dikarya</taxon>
        <taxon>Basidiomycota</taxon>
        <taxon>Agaricomycotina</taxon>
        <taxon>Agaricomycetes</taxon>
        <taxon>Russulales</taxon>
        <taxon>Auriscalpiaceae</taxon>
        <taxon>Artomyces</taxon>
    </lineage>
</organism>
<proteinExistence type="predicted"/>
<dbReference type="Proteomes" id="UP000814140">
    <property type="component" value="Unassembled WGS sequence"/>
</dbReference>
<reference evidence="1" key="2">
    <citation type="journal article" date="2022" name="New Phytol.">
        <title>Evolutionary transition to the ectomycorrhizal habit in the genomes of a hyperdiverse lineage of mushroom-forming fungi.</title>
        <authorList>
            <person name="Looney B."/>
            <person name="Miyauchi S."/>
            <person name="Morin E."/>
            <person name="Drula E."/>
            <person name="Courty P.E."/>
            <person name="Kohler A."/>
            <person name="Kuo A."/>
            <person name="LaButti K."/>
            <person name="Pangilinan J."/>
            <person name="Lipzen A."/>
            <person name="Riley R."/>
            <person name="Andreopoulos W."/>
            <person name="He G."/>
            <person name="Johnson J."/>
            <person name="Nolan M."/>
            <person name="Tritt A."/>
            <person name="Barry K.W."/>
            <person name="Grigoriev I.V."/>
            <person name="Nagy L.G."/>
            <person name="Hibbett D."/>
            <person name="Henrissat B."/>
            <person name="Matheny P.B."/>
            <person name="Labbe J."/>
            <person name="Martin F.M."/>
        </authorList>
    </citation>
    <scope>NUCLEOTIDE SEQUENCE</scope>
    <source>
        <strain evidence="1">HHB10654</strain>
    </source>
</reference>